<keyword evidence="3" id="KW-1185">Reference proteome</keyword>
<protein>
    <submittedName>
        <fullName evidence="2">Uncharacterized protein</fullName>
    </submittedName>
</protein>
<evidence type="ECO:0000256" key="1">
    <source>
        <dbReference type="SAM" id="MobiDB-lite"/>
    </source>
</evidence>
<accession>A0A091CNT2</accession>
<dbReference type="AlphaFoldDB" id="A0A091CNT2"/>
<feature type="compositionally biased region" description="Polar residues" evidence="1">
    <location>
        <begin position="49"/>
        <end position="68"/>
    </location>
</feature>
<proteinExistence type="predicted"/>
<reference evidence="2 3" key="1">
    <citation type="submission" date="2013-11" db="EMBL/GenBank/DDBJ databases">
        <title>The Damaraland mole rat (Fukomys damarensis) genome and evolution of African mole rats.</title>
        <authorList>
            <person name="Gladyshev V.N."/>
            <person name="Fang X."/>
        </authorList>
    </citation>
    <scope>NUCLEOTIDE SEQUENCE [LARGE SCALE GENOMIC DNA]</scope>
    <source>
        <tissue evidence="2">Liver</tissue>
    </source>
</reference>
<sequence length="77" mass="7710">MASDEARGAEIGAVKLASNQARSTVSGETEELAFSTPAVGAYQKNHLAQSSRGMSSLCPTKPASTRSTAAVPGTAAA</sequence>
<feature type="region of interest" description="Disordered" evidence="1">
    <location>
        <begin position="49"/>
        <end position="77"/>
    </location>
</feature>
<name>A0A091CNT2_FUKDA</name>
<dbReference type="Proteomes" id="UP000028990">
    <property type="component" value="Unassembled WGS sequence"/>
</dbReference>
<evidence type="ECO:0000313" key="2">
    <source>
        <dbReference type="EMBL" id="KFO20639.1"/>
    </source>
</evidence>
<dbReference type="EMBL" id="KN124648">
    <property type="protein sequence ID" value="KFO20639.1"/>
    <property type="molecule type" value="Genomic_DNA"/>
</dbReference>
<evidence type="ECO:0000313" key="3">
    <source>
        <dbReference type="Proteomes" id="UP000028990"/>
    </source>
</evidence>
<gene>
    <name evidence="2" type="ORF">H920_17972</name>
</gene>
<organism evidence="2 3">
    <name type="scientific">Fukomys damarensis</name>
    <name type="common">Damaraland mole rat</name>
    <name type="synonym">Cryptomys damarensis</name>
    <dbReference type="NCBI Taxonomy" id="885580"/>
    <lineage>
        <taxon>Eukaryota</taxon>
        <taxon>Metazoa</taxon>
        <taxon>Chordata</taxon>
        <taxon>Craniata</taxon>
        <taxon>Vertebrata</taxon>
        <taxon>Euteleostomi</taxon>
        <taxon>Mammalia</taxon>
        <taxon>Eutheria</taxon>
        <taxon>Euarchontoglires</taxon>
        <taxon>Glires</taxon>
        <taxon>Rodentia</taxon>
        <taxon>Hystricomorpha</taxon>
        <taxon>Bathyergidae</taxon>
        <taxon>Fukomys</taxon>
    </lineage>
</organism>